<keyword evidence="3" id="KW-1185">Reference proteome</keyword>
<dbReference type="InterPro" id="IPR050863">
    <property type="entry name" value="CenT-Element_Derived"/>
</dbReference>
<protein>
    <recommendedName>
        <fullName evidence="1">DDE-1 domain-containing protein</fullName>
    </recommendedName>
</protein>
<gene>
    <name evidence="2" type="ORF">AMK59_3662</name>
</gene>
<dbReference type="InterPro" id="IPR004875">
    <property type="entry name" value="DDE_SF_endonuclease_dom"/>
</dbReference>
<comment type="caution">
    <text evidence="2">The sequence shown here is derived from an EMBL/GenBank/DDBJ whole genome shotgun (WGS) entry which is preliminary data.</text>
</comment>
<evidence type="ECO:0000313" key="3">
    <source>
        <dbReference type="Proteomes" id="UP000051574"/>
    </source>
</evidence>
<dbReference type="AlphaFoldDB" id="A0A0T6B665"/>
<feature type="domain" description="DDE-1" evidence="1">
    <location>
        <begin position="22"/>
        <end position="114"/>
    </location>
</feature>
<dbReference type="GO" id="GO:0005634">
    <property type="term" value="C:nucleus"/>
    <property type="evidence" value="ECO:0007669"/>
    <property type="project" value="TreeGrafter"/>
</dbReference>
<dbReference type="OrthoDB" id="5919228at2759"/>
<reference evidence="2 3" key="1">
    <citation type="submission" date="2015-09" db="EMBL/GenBank/DDBJ databases">
        <title>Draft genome of the scarab beetle Oryctes borbonicus.</title>
        <authorList>
            <person name="Meyer J.M."/>
            <person name="Markov G.V."/>
            <person name="Baskaran P."/>
            <person name="Herrmann M."/>
            <person name="Sommer R.J."/>
            <person name="Roedelsperger C."/>
        </authorList>
    </citation>
    <scope>NUCLEOTIDE SEQUENCE [LARGE SCALE GENOMIC DNA]</scope>
    <source>
        <strain evidence="2">OB123</strain>
        <tissue evidence="2">Whole animal</tissue>
    </source>
</reference>
<dbReference type="PANTHER" id="PTHR19303">
    <property type="entry name" value="TRANSPOSON"/>
    <property type="match status" value="1"/>
</dbReference>
<dbReference type="PANTHER" id="PTHR19303:SF16">
    <property type="entry name" value="JERKY PROTEIN HOMOLOG-LIKE"/>
    <property type="match status" value="1"/>
</dbReference>
<dbReference type="EMBL" id="LJIG01009568">
    <property type="protein sequence ID" value="KRT82819.1"/>
    <property type="molecule type" value="Genomic_DNA"/>
</dbReference>
<sequence>MPLSKNLASNLKPAAPGYKRSKERVTVMACSNASGRHKFQLSMLIGKSAKPRALKNIAPEALPVPKIEKALEWTVFCSRIGVWTRMAKYLKKNDLPIQAAALLDNAPSHPNEEQVVNDLSLLNFWHLTSQAYHNRWTRVFWRISRRW</sequence>
<organism evidence="2 3">
    <name type="scientific">Oryctes borbonicus</name>
    <dbReference type="NCBI Taxonomy" id="1629725"/>
    <lineage>
        <taxon>Eukaryota</taxon>
        <taxon>Metazoa</taxon>
        <taxon>Ecdysozoa</taxon>
        <taxon>Arthropoda</taxon>
        <taxon>Hexapoda</taxon>
        <taxon>Insecta</taxon>
        <taxon>Pterygota</taxon>
        <taxon>Neoptera</taxon>
        <taxon>Endopterygota</taxon>
        <taxon>Coleoptera</taxon>
        <taxon>Polyphaga</taxon>
        <taxon>Scarabaeiformia</taxon>
        <taxon>Scarabaeidae</taxon>
        <taxon>Dynastinae</taxon>
        <taxon>Oryctes</taxon>
    </lineage>
</organism>
<dbReference type="Pfam" id="PF03184">
    <property type="entry name" value="DDE_1"/>
    <property type="match status" value="1"/>
</dbReference>
<evidence type="ECO:0000313" key="2">
    <source>
        <dbReference type="EMBL" id="KRT82819.1"/>
    </source>
</evidence>
<accession>A0A0T6B665</accession>
<name>A0A0T6B665_9SCAR</name>
<evidence type="ECO:0000259" key="1">
    <source>
        <dbReference type="Pfam" id="PF03184"/>
    </source>
</evidence>
<dbReference type="GO" id="GO:0003677">
    <property type="term" value="F:DNA binding"/>
    <property type="evidence" value="ECO:0007669"/>
    <property type="project" value="TreeGrafter"/>
</dbReference>
<proteinExistence type="predicted"/>
<dbReference type="Proteomes" id="UP000051574">
    <property type="component" value="Unassembled WGS sequence"/>
</dbReference>